<evidence type="ECO:0000256" key="6">
    <source>
        <dbReference type="ARBA" id="ARBA00025708"/>
    </source>
</evidence>
<dbReference type="CDD" id="cd00609">
    <property type="entry name" value="AAT_like"/>
    <property type="match status" value="1"/>
</dbReference>
<evidence type="ECO:0000256" key="9">
    <source>
        <dbReference type="ARBA" id="ARBA00047412"/>
    </source>
</evidence>
<evidence type="ECO:0000256" key="7">
    <source>
        <dbReference type="ARBA" id="ARBA00025785"/>
    </source>
</evidence>
<dbReference type="Gene3D" id="3.40.640.10">
    <property type="entry name" value="Type I PLP-dependent aspartate aminotransferase-like (Major domain)"/>
    <property type="match status" value="1"/>
</dbReference>
<keyword evidence="3" id="KW-0032">Aminotransferase</keyword>
<evidence type="ECO:0000256" key="3">
    <source>
        <dbReference type="ARBA" id="ARBA00022576"/>
    </source>
</evidence>
<dbReference type="GO" id="GO:0030170">
    <property type="term" value="F:pyridoxal phosphate binding"/>
    <property type="evidence" value="ECO:0007669"/>
    <property type="project" value="InterPro"/>
</dbReference>
<dbReference type="InterPro" id="IPR015421">
    <property type="entry name" value="PyrdxlP-dep_Trfase_major"/>
</dbReference>
<dbReference type="FunFam" id="3.90.1150.10:FF:000010">
    <property type="entry name" value="Alanine aminotransferase 2"/>
    <property type="match status" value="1"/>
</dbReference>
<keyword evidence="5" id="KW-0663">Pyridoxal phosphate</keyword>
<evidence type="ECO:0000259" key="10">
    <source>
        <dbReference type="Pfam" id="PF00155"/>
    </source>
</evidence>
<dbReference type="EC" id="2.6.1.2" evidence="8"/>
<dbReference type="Pfam" id="PF00155">
    <property type="entry name" value="Aminotran_1_2"/>
    <property type="match status" value="1"/>
</dbReference>
<dbReference type="FunFam" id="3.40.640.10:FF:000012">
    <property type="entry name" value="alanine aminotransferase 2"/>
    <property type="match status" value="1"/>
</dbReference>
<comment type="pathway">
    <text evidence="6">Amino-acid degradation; L-alanine degradation via transaminase pathway; pyruvate from L-alanine: step 1/1.</text>
</comment>
<feature type="domain" description="Aminotransferase class I/classII large" evidence="10">
    <location>
        <begin position="128"/>
        <end position="507"/>
    </location>
</feature>
<comment type="similarity">
    <text evidence="7">Belongs to the class-I pyridoxal-phosphate-dependent aminotransferase family. Alanine aminotransferase subfamily.</text>
</comment>
<proteinExistence type="inferred from homology"/>
<dbReference type="InterPro" id="IPR045088">
    <property type="entry name" value="ALAT1/2-like"/>
</dbReference>
<evidence type="ECO:0000256" key="1">
    <source>
        <dbReference type="ARBA" id="ARBA00001933"/>
    </source>
</evidence>
<evidence type="ECO:0000313" key="11">
    <source>
        <dbReference type="EMBL" id="CAD7223174.1"/>
    </source>
</evidence>
<evidence type="ECO:0000256" key="4">
    <source>
        <dbReference type="ARBA" id="ARBA00022679"/>
    </source>
</evidence>
<dbReference type="InterPro" id="IPR015422">
    <property type="entry name" value="PyrdxlP-dep_Trfase_small"/>
</dbReference>
<dbReference type="Gene3D" id="3.90.1150.10">
    <property type="entry name" value="Aspartate Aminotransferase, domain 1"/>
    <property type="match status" value="1"/>
</dbReference>
<dbReference type="GO" id="GO:0042853">
    <property type="term" value="P:L-alanine catabolic process"/>
    <property type="evidence" value="ECO:0007669"/>
    <property type="project" value="UniProtKB-UniPathway"/>
</dbReference>
<dbReference type="PANTHER" id="PTHR11751">
    <property type="entry name" value="ALANINE AMINOTRANSFERASE"/>
    <property type="match status" value="1"/>
</dbReference>
<dbReference type="AlphaFoldDB" id="A0A7R8ZK69"/>
<dbReference type="SUPFAM" id="SSF53383">
    <property type="entry name" value="PLP-dependent transferases"/>
    <property type="match status" value="1"/>
</dbReference>
<comment type="subunit">
    <text evidence="2">Homodimer.</text>
</comment>
<dbReference type="Gene3D" id="1.10.287.1970">
    <property type="match status" value="1"/>
</dbReference>
<keyword evidence="4" id="KW-0808">Transferase</keyword>
<dbReference type="OrthoDB" id="1732682at2759"/>
<reference evidence="11" key="1">
    <citation type="submission" date="2020-11" db="EMBL/GenBank/DDBJ databases">
        <authorList>
            <person name="Tran Van P."/>
        </authorList>
    </citation>
    <scope>NUCLEOTIDE SEQUENCE</scope>
</reference>
<comment type="catalytic activity">
    <reaction evidence="9">
        <text>L-alanine + 2-oxoglutarate = pyruvate + L-glutamate</text>
        <dbReference type="Rhea" id="RHEA:19453"/>
        <dbReference type="ChEBI" id="CHEBI:15361"/>
        <dbReference type="ChEBI" id="CHEBI:16810"/>
        <dbReference type="ChEBI" id="CHEBI:29985"/>
        <dbReference type="ChEBI" id="CHEBI:57972"/>
        <dbReference type="EC" id="2.6.1.2"/>
    </reaction>
</comment>
<dbReference type="InterPro" id="IPR015424">
    <property type="entry name" value="PyrdxlP-dep_Trfase"/>
</dbReference>
<protein>
    <recommendedName>
        <fullName evidence="8">alanine transaminase</fullName>
        <ecNumber evidence="8">2.6.1.2</ecNumber>
    </recommendedName>
</protein>
<evidence type="ECO:0000256" key="8">
    <source>
        <dbReference type="ARBA" id="ARBA00026106"/>
    </source>
</evidence>
<dbReference type="FunFam" id="1.10.287.1970:FF:000001">
    <property type="entry name" value="Alanine aminotransferase 2"/>
    <property type="match status" value="1"/>
</dbReference>
<gene>
    <name evidence="11" type="ORF">CTOB1V02_LOCUS1168</name>
</gene>
<dbReference type="GO" id="GO:0004021">
    <property type="term" value="F:L-alanine:2-oxoglutarate aminotransferase activity"/>
    <property type="evidence" value="ECO:0007669"/>
    <property type="project" value="UniProtKB-EC"/>
</dbReference>
<evidence type="ECO:0000256" key="2">
    <source>
        <dbReference type="ARBA" id="ARBA00011738"/>
    </source>
</evidence>
<dbReference type="InterPro" id="IPR004839">
    <property type="entry name" value="Aminotransferase_I/II_large"/>
</dbReference>
<dbReference type="UniPathway" id="UPA00528">
    <property type="reaction ID" value="UER00586"/>
</dbReference>
<sequence length="533" mass="58899">MPAPRFCVPLSLLHRSPSLAPSPFPPTTRSLLGGISTSTMASNPKRGLADRIMTLETMNPHLIKMQYAVRGALVIRAGEIEEEMARGVKKPFDTVIRANIGDAHAMGQKPITFLRQVVSLCVNPELLECSDYPVDAKERAKRILKASSETTECRGHSAGSYSDSPGISIIRKDAAKYIEERDGGIPANWEDVILCAGASEGIRACMKVLNKPTAGKQPGIMIPIPQYPLYSASIDEYGMKILGYYLAEEKNWALEISELERALEEGRKVSNPVALCVINPGNPTGQVLTRDNIVEIIKFAQKERLVLFADEVYQHNIYAEGSKFYSFKSVMKQMGPPYSDMELCSFMSTSKGYMGECGFRGGYSEVVNFDPEVKAMLLKSISAKLCPTVLGQCGMDVVVNPPREGEPSYEAFEAEKEAVLSSLASRAKMVCERFNQMPGIKCNTVQGAMYAFPQISLPRKAIDAAREKGQQPDFFYCWELLEETGICVIPGSGFGQKEGTYHIRTTILPQPDLLKTMLDKMADFHAAFMKKYE</sequence>
<name>A0A7R8ZK69_9CRUS</name>
<accession>A0A7R8ZK69</accession>
<comment type="cofactor">
    <cofactor evidence="1">
        <name>pyridoxal 5'-phosphate</name>
        <dbReference type="ChEBI" id="CHEBI:597326"/>
    </cofactor>
</comment>
<organism evidence="11">
    <name type="scientific">Cyprideis torosa</name>
    <dbReference type="NCBI Taxonomy" id="163714"/>
    <lineage>
        <taxon>Eukaryota</taxon>
        <taxon>Metazoa</taxon>
        <taxon>Ecdysozoa</taxon>
        <taxon>Arthropoda</taxon>
        <taxon>Crustacea</taxon>
        <taxon>Oligostraca</taxon>
        <taxon>Ostracoda</taxon>
        <taxon>Podocopa</taxon>
        <taxon>Podocopida</taxon>
        <taxon>Cytherocopina</taxon>
        <taxon>Cytheroidea</taxon>
        <taxon>Cytherideidae</taxon>
        <taxon>Cyprideis</taxon>
    </lineage>
</organism>
<dbReference type="EMBL" id="OB660163">
    <property type="protein sequence ID" value="CAD7223174.1"/>
    <property type="molecule type" value="Genomic_DNA"/>
</dbReference>
<dbReference type="PANTHER" id="PTHR11751:SF29">
    <property type="entry name" value="ALANINE TRANSAMINASE"/>
    <property type="match status" value="1"/>
</dbReference>
<evidence type="ECO:0000256" key="5">
    <source>
        <dbReference type="ARBA" id="ARBA00022898"/>
    </source>
</evidence>